<dbReference type="Proteomes" id="UP000053890">
    <property type="component" value="Unassembled WGS sequence"/>
</dbReference>
<feature type="compositionally biased region" description="Low complexity" evidence="1">
    <location>
        <begin position="493"/>
        <end position="502"/>
    </location>
</feature>
<dbReference type="EMBL" id="KQ474078">
    <property type="protein sequence ID" value="KPV75415.1"/>
    <property type="molecule type" value="Genomic_DNA"/>
</dbReference>
<feature type="region of interest" description="Disordered" evidence="1">
    <location>
        <begin position="415"/>
        <end position="440"/>
    </location>
</feature>
<reference evidence="2 3" key="1">
    <citation type="journal article" date="2015" name="Front. Microbiol.">
        <title>Genome sequence of the plant growth promoting endophytic yeast Rhodotorula graminis WP1.</title>
        <authorList>
            <person name="Firrincieli A."/>
            <person name="Otillar R."/>
            <person name="Salamov A."/>
            <person name="Schmutz J."/>
            <person name="Khan Z."/>
            <person name="Redman R.S."/>
            <person name="Fleck N.D."/>
            <person name="Lindquist E."/>
            <person name="Grigoriev I.V."/>
            <person name="Doty S.L."/>
        </authorList>
    </citation>
    <scope>NUCLEOTIDE SEQUENCE [LARGE SCALE GENOMIC DNA]</scope>
    <source>
        <strain evidence="2 3">WP1</strain>
    </source>
</reference>
<name>A0A194S4G7_RHOGW</name>
<dbReference type="OrthoDB" id="2536616at2759"/>
<evidence type="ECO:0000256" key="1">
    <source>
        <dbReference type="SAM" id="MobiDB-lite"/>
    </source>
</evidence>
<feature type="compositionally biased region" description="Basic and acidic residues" evidence="1">
    <location>
        <begin position="177"/>
        <end position="188"/>
    </location>
</feature>
<dbReference type="GeneID" id="28974765"/>
<feature type="compositionally biased region" description="Low complexity" evidence="1">
    <location>
        <begin position="592"/>
        <end position="614"/>
    </location>
</feature>
<feature type="compositionally biased region" description="Basic and acidic residues" evidence="1">
    <location>
        <begin position="457"/>
        <end position="466"/>
    </location>
</feature>
<feature type="compositionally biased region" description="Polar residues" evidence="1">
    <location>
        <begin position="701"/>
        <end position="727"/>
    </location>
</feature>
<feature type="region of interest" description="Disordered" evidence="1">
    <location>
        <begin position="859"/>
        <end position="880"/>
    </location>
</feature>
<accession>A0A194S4G7</accession>
<evidence type="ECO:0000313" key="3">
    <source>
        <dbReference type="Proteomes" id="UP000053890"/>
    </source>
</evidence>
<feature type="region of interest" description="Disordered" evidence="1">
    <location>
        <begin position="177"/>
        <end position="205"/>
    </location>
</feature>
<protein>
    <recommendedName>
        <fullName evidence="4">Proteophosphoglycan ppg4</fullName>
    </recommendedName>
</protein>
<feature type="compositionally biased region" description="Low complexity" evidence="1">
    <location>
        <begin position="17"/>
        <end position="35"/>
    </location>
</feature>
<feature type="region of interest" description="Disordered" evidence="1">
    <location>
        <begin position="591"/>
        <end position="824"/>
    </location>
</feature>
<feature type="compositionally biased region" description="Polar residues" evidence="1">
    <location>
        <begin position="620"/>
        <end position="631"/>
    </location>
</feature>
<feature type="compositionally biased region" description="Basic and acidic residues" evidence="1">
    <location>
        <begin position="658"/>
        <end position="670"/>
    </location>
</feature>
<feature type="compositionally biased region" description="Polar residues" evidence="1">
    <location>
        <begin position="36"/>
        <end position="48"/>
    </location>
</feature>
<keyword evidence="3" id="KW-1185">Reference proteome</keyword>
<dbReference type="STRING" id="578459.A0A194S4G7"/>
<organism evidence="2 3">
    <name type="scientific">Rhodotorula graminis (strain WP1)</name>
    <dbReference type="NCBI Taxonomy" id="578459"/>
    <lineage>
        <taxon>Eukaryota</taxon>
        <taxon>Fungi</taxon>
        <taxon>Dikarya</taxon>
        <taxon>Basidiomycota</taxon>
        <taxon>Pucciniomycotina</taxon>
        <taxon>Microbotryomycetes</taxon>
        <taxon>Sporidiobolales</taxon>
        <taxon>Sporidiobolaceae</taxon>
        <taxon>Rhodotorula</taxon>
    </lineage>
</organism>
<feature type="region of interest" description="Disordered" evidence="1">
    <location>
        <begin position="304"/>
        <end position="323"/>
    </location>
</feature>
<gene>
    <name evidence="2" type="ORF">RHOBADRAFT_43921</name>
</gene>
<proteinExistence type="predicted"/>
<sequence length="1028" mass="106923">MLPAAAAPRLTALSTLYTDPASSSARRQFAASSSSDTAQGQLTPSSTVDRPPPSPMASPPTSGSAALPTSRLLAPTTNSQAWATRPASVSALKALDERIQSSPQPPPSPALSESGFSLYSPVTPGSSTFHFEAHHQSYFGDEPFTPDLAASAAAASVDSSEARSSDEYDDASKVVLEPVKDHDDREPFPRAGTPPFSPSQASFTTDRLSVQSTAYTDFSTCSPSPSPSIGSVRMATFTRIPMRAFPPSRESVGARSVLSETVDESVEDAPEDEDGIVWDARALARSSMIDADRLPQDLAAVLRGKPADQEQERPSRHEVTPPAVEHAGEVLPKSGSAQTQLTVESWQEGLDAAVGQLSEDPSMTPEEDAMRRMKSILGPKTRIISKAPWVLEDADDDAPLKPLVGRRSFDILTTATRSSSRPSLAEASKEPVVAAAGGSRKYARSHSVNTLLSSRALSDDGRHEPEPSLAGLGIGLVSSRGLSTSDSRRSLRSLKPSPSVPLGLGEPLPDVAGASLAAYAGRATARPAATRAGSAGRVPRVARTPASVVVVDQSSAPAPLASPTWAVPPMSAPPTVSLFAHARALTASDSKASLLTSPGSAPSTSPSPSTPNALYHLGTSPASSAAGSYFSQVPGASPGPPPSTTPKPAGGFAGHRLISLEEARQRESERSAAAQRKAASTPPLETVVDRSASRLREPRTRSSTNESLSSRRGVQSPTAIVTSSPKGGQTPKAIKPKKSGFLKRMMGGGGGDKHPERLPALDSFRPSLPSSTSILSLSSTTPGSSLGKSAGLQVAAGPLSSSTSSGHISFLTAPPTDSRDRLNKRPHVPALSLRPISMAFSAGLPSDFLATIPSPIVKDEAPSPAMPTSAPIRLRSQSDKLTPPLRSAPLPTLAEPLASPYAASFQSSISPGAASVLFDESPACTPFGTATPITPSFCGNAASPPSDSAFTAERLVAVQDEYAVARRAWAHTQFELESQVKALEREVQRLRAGPARACDRCGTTEGGKARDVKTASAVQRPGAFDIRP</sequence>
<feature type="compositionally biased region" description="Basic and acidic residues" evidence="1">
    <location>
        <begin position="305"/>
        <end position="319"/>
    </location>
</feature>
<feature type="region of interest" description="Disordered" evidence="1">
    <location>
        <begin position="994"/>
        <end position="1028"/>
    </location>
</feature>
<feature type="region of interest" description="Disordered" evidence="1">
    <location>
        <begin position="454"/>
        <end position="505"/>
    </location>
</feature>
<feature type="compositionally biased region" description="Basic and acidic residues" evidence="1">
    <location>
        <begin position="687"/>
        <end position="700"/>
    </location>
</feature>
<feature type="compositionally biased region" description="Low complexity" evidence="1">
    <location>
        <begin position="671"/>
        <end position="680"/>
    </location>
</feature>
<dbReference type="AlphaFoldDB" id="A0A194S4G7"/>
<feature type="compositionally biased region" description="Low complexity" evidence="1">
    <location>
        <begin position="766"/>
        <end position="786"/>
    </location>
</feature>
<evidence type="ECO:0008006" key="4">
    <source>
        <dbReference type="Google" id="ProtNLM"/>
    </source>
</evidence>
<feature type="region of interest" description="Disordered" evidence="1">
    <location>
        <begin position="17"/>
        <end position="117"/>
    </location>
</feature>
<evidence type="ECO:0000313" key="2">
    <source>
        <dbReference type="EMBL" id="KPV75415.1"/>
    </source>
</evidence>
<dbReference type="RefSeq" id="XP_018271464.1">
    <property type="nucleotide sequence ID" value="XM_018414317.1"/>
</dbReference>